<dbReference type="PATRIC" id="fig|178901.13.peg.911"/>
<gene>
    <name evidence="1" type="ORF">AD933_05145</name>
</gene>
<sequence length="269" mass="28592">MIRPDDLWEALDALALEQGLTPSGLARAAGLDPTTFNPSRRISPHGDMRWMALPTLLRALDVLKISPADFIRRLEGEGRGQGIGAARRIRGLPLSRLRGSGLFDSTGRPNGVLWEDVTLPCAVTGDAYAVRVDTDGMEPLLREGSSLVLMPDMPPRRSDRVLLWRSGMEPVLGILVDNPLEAGAQRKAGVPESGQVDPVGGTGGGALPSSRWAVQPFTASAALLEGGAACAADEDEMHAASYFVTKDALVPVPEGKAGVWLHRVVMGTF</sequence>
<accession>A0A149RRM0</accession>
<evidence type="ECO:0008006" key="3">
    <source>
        <dbReference type="Google" id="ProtNLM"/>
    </source>
</evidence>
<evidence type="ECO:0000313" key="1">
    <source>
        <dbReference type="EMBL" id="KXV17017.1"/>
    </source>
</evidence>
<dbReference type="RefSeq" id="WP_061507839.1">
    <property type="nucleotide sequence ID" value="NZ_LHZF01000151.1"/>
</dbReference>
<comment type="caution">
    <text evidence="1">The sequence shown here is derived from an EMBL/GenBank/DDBJ whole genome shotgun (WGS) entry which is preliminary data.</text>
</comment>
<dbReference type="AlphaFoldDB" id="A0A149RRM0"/>
<organism evidence="1 2">
    <name type="scientific">Acetobacter malorum</name>
    <dbReference type="NCBI Taxonomy" id="178901"/>
    <lineage>
        <taxon>Bacteria</taxon>
        <taxon>Pseudomonadati</taxon>
        <taxon>Pseudomonadota</taxon>
        <taxon>Alphaproteobacteria</taxon>
        <taxon>Acetobacterales</taxon>
        <taxon>Acetobacteraceae</taxon>
        <taxon>Acetobacter</taxon>
    </lineage>
</organism>
<dbReference type="Proteomes" id="UP000075526">
    <property type="component" value="Unassembled WGS sequence"/>
</dbReference>
<dbReference type="EMBL" id="LHZF01000151">
    <property type="protein sequence ID" value="KXV17017.1"/>
    <property type="molecule type" value="Genomic_DNA"/>
</dbReference>
<name>A0A149RRM0_9PROT</name>
<evidence type="ECO:0000313" key="2">
    <source>
        <dbReference type="Proteomes" id="UP000075526"/>
    </source>
</evidence>
<reference evidence="1 2" key="1">
    <citation type="submission" date="2015-06" db="EMBL/GenBank/DDBJ databases">
        <title>Improved classification and identification of acetic acid bacteria using matrix-assisted laser desorption/ionization time-of-flight mass spectrometry; Gluconobacter nephelii and Gluconobacter uchimurae are later heterotypic synonyms of Gluconobacter japonicus and Gluconobacter oxydans, respectively.</title>
        <authorList>
            <person name="Li L."/>
            <person name="Cleenwerck I."/>
            <person name="De Vuyst L."/>
            <person name="Vandamme P."/>
        </authorList>
    </citation>
    <scope>NUCLEOTIDE SEQUENCE [LARGE SCALE GENOMIC DNA]</scope>
    <source>
        <strain evidence="1 2">LMG 1552</strain>
    </source>
</reference>
<protein>
    <recommendedName>
        <fullName evidence="3">Phage repressor</fullName>
    </recommendedName>
</protein>
<proteinExistence type="predicted"/>